<dbReference type="Proteomes" id="UP000494040">
    <property type="component" value="Unassembled WGS sequence"/>
</dbReference>
<dbReference type="KEGG" id="clec:106673016"/>
<dbReference type="GO" id="GO:0005524">
    <property type="term" value="F:ATP binding"/>
    <property type="evidence" value="ECO:0007669"/>
    <property type="project" value="UniProtKB-KW"/>
</dbReference>
<reference evidence="7" key="1">
    <citation type="submission" date="2022-01" db="UniProtKB">
        <authorList>
            <consortium name="EnsemblMetazoa"/>
        </authorList>
    </citation>
    <scope>IDENTIFICATION</scope>
</reference>
<dbReference type="GO" id="GO:0006744">
    <property type="term" value="P:ubiquinone biosynthetic process"/>
    <property type="evidence" value="ECO:0007669"/>
    <property type="project" value="TreeGrafter"/>
</dbReference>
<dbReference type="CTD" id="32239"/>
<dbReference type="InterPro" id="IPR051409">
    <property type="entry name" value="Atypical_kinase_ADCK"/>
</dbReference>
<comment type="pathway">
    <text evidence="1">Cofactor biosynthesis; ubiquinone biosynthesis.</text>
</comment>
<dbReference type="Pfam" id="PF03109">
    <property type="entry name" value="ABC1"/>
    <property type="match status" value="1"/>
</dbReference>
<dbReference type="RefSeq" id="XP_014260392.1">
    <property type="nucleotide sequence ID" value="XM_014404906.2"/>
</dbReference>
<keyword evidence="5" id="KW-0067">ATP-binding</keyword>
<dbReference type="PANTHER" id="PTHR43851">
    <property type="match status" value="1"/>
</dbReference>
<evidence type="ECO:0000256" key="4">
    <source>
        <dbReference type="ARBA" id="ARBA00022741"/>
    </source>
</evidence>
<evidence type="ECO:0000256" key="5">
    <source>
        <dbReference type="ARBA" id="ARBA00022840"/>
    </source>
</evidence>
<dbReference type="InterPro" id="IPR034646">
    <property type="entry name" value="ADCK3_dom"/>
</dbReference>
<dbReference type="InterPro" id="IPR004147">
    <property type="entry name" value="ABC1_dom"/>
</dbReference>
<accession>A0A8I6SBH2</accession>
<evidence type="ECO:0000313" key="7">
    <source>
        <dbReference type="EnsemblMetazoa" id="XP_014260392.1"/>
    </source>
</evidence>
<name>A0A8I6SBH2_CIMLE</name>
<dbReference type="InterPro" id="IPR011009">
    <property type="entry name" value="Kinase-like_dom_sf"/>
</dbReference>
<dbReference type="OMA" id="PEYYVPR"/>
<evidence type="ECO:0000256" key="1">
    <source>
        <dbReference type="ARBA" id="ARBA00004749"/>
    </source>
</evidence>
<evidence type="ECO:0000313" key="8">
    <source>
        <dbReference type="Proteomes" id="UP000494040"/>
    </source>
</evidence>
<dbReference type="PANTHER" id="PTHR43851:SF3">
    <property type="entry name" value="COENZYME Q8"/>
    <property type="match status" value="1"/>
</dbReference>
<evidence type="ECO:0000256" key="3">
    <source>
        <dbReference type="ARBA" id="ARBA00022679"/>
    </source>
</evidence>
<dbReference type="GO" id="GO:0016740">
    <property type="term" value="F:transferase activity"/>
    <property type="evidence" value="ECO:0007669"/>
    <property type="project" value="UniProtKB-KW"/>
</dbReference>
<keyword evidence="8" id="KW-1185">Reference proteome</keyword>
<sequence length="594" mass="67446">MSQRVLSDVTGVLKGLQKVASQGIRLQENYVNRIWANSSFKAAASDVKSVLLDRQTPSKNIQQLAVEALERSAMVYEGVKAFTNYSQGLSNFNLGSANAEVHDSKLKTKYGEKSDQYTIELTPQQIENVSKPTDVINRQTAPNRQLTQTLSIQARQRKVPSTRLARMVSFGSLAAGLGIGTMAEMTRRTLGWNDLQSENPFLTHANAERIVNTLCKVRGAALKIGQLLSIQDSNVINPTLQAVFERVRQSADFMPYYQVEKVMKSELGPNWRDKFAEFSLKPFAAASIGQVHWGKLHDGIEIAVKIQYPGVADGINSDIENLVSVLNLWNVFPDGMFIDKLVEVAKKELAWEVDYLREAECTKRFKDLLSNDNSYFVPRVVDDLSTKKVFVTELIEGIPVDKCIDLDFETRCHICSLIMKLCLHELFVFRYMQTDPNWSNFFFNTNTQKLVLLDFGATRSYSKKFMDEYINIIKAAADREKEVVLEMSRKMGFLTGYESKAMEEAHVETVMILGEVFSDDEAFDFGRQDTTKRVTKLVPTILNNRLCPPPEEIYSLHRKLSGVFLLCAKLKVRISCRPMFMQIYNNYNFEPIVE</sequence>
<feature type="domain" description="ABC1 atypical kinase-like" evidence="6">
    <location>
        <begin position="247"/>
        <end position="487"/>
    </location>
</feature>
<keyword evidence="3" id="KW-0808">Transferase</keyword>
<dbReference type="OrthoDB" id="201153at2759"/>
<proteinExistence type="inferred from homology"/>
<organism evidence="7 8">
    <name type="scientific">Cimex lectularius</name>
    <name type="common">Bed bug</name>
    <name type="synonym">Acanthia lectularia</name>
    <dbReference type="NCBI Taxonomy" id="79782"/>
    <lineage>
        <taxon>Eukaryota</taxon>
        <taxon>Metazoa</taxon>
        <taxon>Ecdysozoa</taxon>
        <taxon>Arthropoda</taxon>
        <taxon>Hexapoda</taxon>
        <taxon>Insecta</taxon>
        <taxon>Pterygota</taxon>
        <taxon>Neoptera</taxon>
        <taxon>Paraneoptera</taxon>
        <taxon>Hemiptera</taxon>
        <taxon>Heteroptera</taxon>
        <taxon>Panheteroptera</taxon>
        <taxon>Cimicomorpha</taxon>
        <taxon>Cimicidae</taxon>
        <taxon>Cimex</taxon>
    </lineage>
</organism>
<keyword evidence="4" id="KW-0547">Nucleotide-binding</keyword>
<dbReference type="EnsemblMetazoa" id="XM_014404906.2">
    <property type="protein sequence ID" value="XP_014260392.1"/>
    <property type="gene ID" value="LOC106673016"/>
</dbReference>
<dbReference type="SUPFAM" id="SSF56112">
    <property type="entry name" value="Protein kinase-like (PK-like)"/>
    <property type="match status" value="1"/>
</dbReference>
<evidence type="ECO:0000259" key="6">
    <source>
        <dbReference type="Pfam" id="PF03109"/>
    </source>
</evidence>
<protein>
    <recommendedName>
        <fullName evidence="6">ABC1 atypical kinase-like domain-containing protein</fullName>
    </recommendedName>
</protein>
<dbReference type="CDD" id="cd13970">
    <property type="entry name" value="ABC1_ADCK3"/>
    <property type="match status" value="1"/>
</dbReference>
<dbReference type="GeneID" id="106673016"/>
<dbReference type="AlphaFoldDB" id="A0A8I6SBH2"/>
<comment type="similarity">
    <text evidence="2">Belongs to the protein kinase superfamily. ADCK protein kinase family.</text>
</comment>
<evidence type="ECO:0000256" key="2">
    <source>
        <dbReference type="ARBA" id="ARBA00009670"/>
    </source>
</evidence>